<proteinExistence type="predicted"/>
<dbReference type="EMBL" id="CP072788">
    <property type="protein sequence ID" value="QTR04057.1"/>
    <property type="molecule type" value="Genomic_DNA"/>
</dbReference>
<gene>
    <name evidence="2" type="ORF">J7S33_03430</name>
</gene>
<sequence length="97" mass="9896">MFTGIGTSLHACRVAAAWTRIATDGRVRPAAIDAHDLALGESVQPADQVVVVSHRGTKRYPNRVLAAAREAGASTIAVTGAGVDAPVAAAVVHTCPQ</sequence>
<dbReference type="Gene3D" id="3.40.50.10490">
    <property type="entry name" value="Glucose-6-phosphate isomerase like protein, domain 1"/>
    <property type="match status" value="1"/>
</dbReference>
<evidence type="ECO:0000259" key="1">
    <source>
        <dbReference type="PROSITE" id="PS51464"/>
    </source>
</evidence>
<dbReference type="SUPFAM" id="SSF53697">
    <property type="entry name" value="SIS domain"/>
    <property type="match status" value="1"/>
</dbReference>
<feature type="non-terminal residue" evidence="2">
    <location>
        <position position="97"/>
    </location>
</feature>
<evidence type="ECO:0000313" key="2">
    <source>
        <dbReference type="EMBL" id="QTR04057.1"/>
    </source>
</evidence>
<evidence type="ECO:0000313" key="3">
    <source>
        <dbReference type="Proteomes" id="UP000671828"/>
    </source>
</evidence>
<protein>
    <recommendedName>
        <fullName evidence="1">SIS domain-containing protein</fullName>
    </recommendedName>
</protein>
<dbReference type="Proteomes" id="UP000671828">
    <property type="component" value="Chromosome"/>
</dbReference>
<name>A0A8T8I072_9PSEU</name>
<dbReference type="InterPro" id="IPR046348">
    <property type="entry name" value="SIS_dom_sf"/>
</dbReference>
<dbReference type="AlphaFoldDB" id="A0A8T8I072"/>
<feature type="domain" description="SIS" evidence="1">
    <location>
        <begin position="1"/>
        <end position="97"/>
    </location>
</feature>
<dbReference type="GO" id="GO:0097367">
    <property type="term" value="F:carbohydrate derivative binding"/>
    <property type="evidence" value="ECO:0007669"/>
    <property type="project" value="InterPro"/>
</dbReference>
<dbReference type="PROSITE" id="PS51464">
    <property type="entry name" value="SIS"/>
    <property type="match status" value="1"/>
</dbReference>
<reference evidence="2" key="1">
    <citation type="submission" date="2021-04" db="EMBL/GenBank/DDBJ databases">
        <title>Saccharothrix algeriensis WGS.</title>
        <authorList>
            <person name="Stuskova K."/>
            <person name="Hakalova E."/>
            <person name="Tebbal A.B."/>
            <person name="Eichmeier A."/>
        </authorList>
    </citation>
    <scope>NUCLEOTIDE SEQUENCE</scope>
    <source>
        <strain evidence="2">NRRL B-24137</strain>
    </source>
</reference>
<organism evidence="2 3">
    <name type="scientific">Saccharothrix algeriensis</name>
    <dbReference type="NCBI Taxonomy" id="173560"/>
    <lineage>
        <taxon>Bacteria</taxon>
        <taxon>Bacillati</taxon>
        <taxon>Actinomycetota</taxon>
        <taxon>Actinomycetes</taxon>
        <taxon>Pseudonocardiales</taxon>
        <taxon>Pseudonocardiaceae</taxon>
        <taxon>Saccharothrix</taxon>
    </lineage>
</organism>
<dbReference type="InterPro" id="IPR001347">
    <property type="entry name" value="SIS_dom"/>
</dbReference>
<accession>A0A8T8I072</accession>
<dbReference type="GO" id="GO:1901135">
    <property type="term" value="P:carbohydrate derivative metabolic process"/>
    <property type="evidence" value="ECO:0007669"/>
    <property type="project" value="InterPro"/>
</dbReference>